<dbReference type="PANTHER" id="PTHR46083:SF3">
    <property type="entry name" value="UDP-GLYCOSYLTRANSFERASE SUPERFAMILY PROTEIN"/>
    <property type="match status" value="1"/>
</dbReference>
<name>A0A0E0NMI7_ORYRU</name>
<reference evidence="14" key="1">
    <citation type="submission" date="2013-06" db="EMBL/GenBank/DDBJ databases">
        <authorList>
            <person name="Zhao Q."/>
        </authorList>
    </citation>
    <scope>NUCLEOTIDE SEQUENCE</scope>
    <source>
        <strain evidence="14">cv. W1943</strain>
    </source>
</reference>
<evidence type="ECO:0000256" key="6">
    <source>
        <dbReference type="ARBA" id="ARBA00022640"/>
    </source>
</evidence>
<dbReference type="GO" id="GO:0009507">
    <property type="term" value="C:chloroplast"/>
    <property type="evidence" value="ECO:0007669"/>
    <property type="project" value="UniProtKB-SubCell"/>
</dbReference>
<evidence type="ECO:0000256" key="2">
    <source>
        <dbReference type="ARBA" id="ARBA00004229"/>
    </source>
</evidence>
<evidence type="ECO:0000256" key="1">
    <source>
        <dbReference type="ARBA" id="ARBA00001478"/>
    </source>
</evidence>
<evidence type="ECO:0000256" key="9">
    <source>
        <dbReference type="ARBA" id="ARBA00022922"/>
    </source>
</evidence>
<dbReference type="Gene3D" id="3.40.50.2000">
    <property type="entry name" value="Glycogen Phosphorylase B"/>
    <property type="match status" value="2"/>
</dbReference>
<comment type="subcellular location">
    <subcellularLocation>
        <location evidence="2">Plastid</location>
        <location evidence="2">Chloroplast</location>
    </subcellularLocation>
</comment>
<keyword evidence="9" id="KW-0750">Starch biosynthesis</keyword>
<keyword evidence="5" id="KW-0150">Chloroplast</keyword>
<evidence type="ECO:0000259" key="12">
    <source>
        <dbReference type="Pfam" id="PF08323"/>
    </source>
</evidence>
<sequence>MEAPGLVVGSALRAAQPPPPPPLPRSPRGAADRLLIFSREPRPRLAPLTRCYCSREGKGNARSKPHREGSNSVREWLIFVSLSRLNVKANNDQRIMNLELMSQETYLADERHEGVDIWELFSEAQRNILHLNKQRLVAMEELKKLQDENKSLLQDIEVLETERQGFSIEIAESSRFSELLLRIDTMTISGMVGMTEASDLRKKVIDNRYMIHSVFSDIHHKQDTELLSELRLFLRKPAEKPLHVVHICSEMDPITSRGSLATYVTGLSSALQRKGNLVEVILPKYAGINEDVIHFLRKAEADYESYYGGCWHKNRIWTGISSGVSLTLIEPVQLSYFDRDMLRGYPDDFERFSYFSRASLDYIVKSGKQPDVLHVHNWETAIVGPLFWDIFAHQGLGNTRILLTCQDLTSQCLEVPNMLELCGLDPHKLHRPDRLQDNSETNLVNVLKGGIVYSNKVLLMSSTLPRDMAIQGLGHGLEATLTTHKEKVLVASHGLDGELWDPSKDIYLPQRYSPNDIEGKSFCRKTLKRRVGLHSGSSVVVGCICNGDSNTDGLREAVRVALHGGAQVIFMENKGPVMNSTVQALKEELKGDRVMFVEIYDEALEHLIFAGSDIFLCSSFYDPSLQIAIRAIKYGSAPVQINFPSNGSRQTEWHDYPSTALSQYIISTYGDMSLSQALDGIKNNPSQWDWRIKDAMSKVLSWDAECYDLHWEAYSDAFVDDAVATAAKNTVGGKAVGGLLELFLGENLEPTRSAAGATIGTHLLLEKHATVLLKESLLRSDELPLLKPQVEPEQHEQ</sequence>
<evidence type="ECO:0000256" key="5">
    <source>
        <dbReference type="ARBA" id="ARBA00022528"/>
    </source>
</evidence>
<proteinExistence type="predicted"/>
<dbReference type="PANTHER" id="PTHR46083">
    <property type="match status" value="1"/>
</dbReference>
<evidence type="ECO:0000313" key="13">
    <source>
        <dbReference type="EnsemblPlants" id="ORUFI02G38160.4"/>
    </source>
</evidence>
<protein>
    <recommendedName>
        <fullName evidence="4">starch synthase</fullName>
        <ecNumber evidence="4">2.4.1.21</ecNumber>
    </recommendedName>
</protein>
<keyword evidence="14" id="KW-1185">Reference proteome</keyword>
<dbReference type="eggNOG" id="ENOG502QVHB">
    <property type="taxonomic scope" value="Eukaryota"/>
</dbReference>
<feature type="region of interest" description="Disordered" evidence="11">
    <location>
        <begin position="1"/>
        <end position="29"/>
    </location>
</feature>
<dbReference type="AlphaFoldDB" id="A0A0E0NMI7"/>
<evidence type="ECO:0000256" key="8">
    <source>
        <dbReference type="ARBA" id="ARBA00022679"/>
    </source>
</evidence>
<evidence type="ECO:0000256" key="4">
    <source>
        <dbReference type="ARBA" id="ARBA00012588"/>
    </source>
</evidence>
<dbReference type="STRING" id="4529.A0A0E0NMI7"/>
<dbReference type="GO" id="GO:0009011">
    <property type="term" value="F:alpha-1,4-glucan glucosyltransferase (ADP-glucose donor) activity"/>
    <property type="evidence" value="ECO:0007669"/>
    <property type="project" value="UniProtKB-EC"/>
</dbReference>
<dbReference type="EC" id="2.4.1.21" evidence="4"/>
<dbReference type="OMA" id="RNGFHIV"/>
<keyword evidence="10" id="KW-0175">Coiled coil</keyword>
<dbReference type="Pfam" id="PF08323">
    <property type="entry name" value="Glyco_transf_5"/>
    <property type="match status" value="1"/>
</dbReference>
<accession>A0A0E0NMI7</accession>
<comment type="catalytic activity">
    <reaction evidence="1">
        <text>[(1-&gt;4)-alpha-D-glucosyl](n) + ADP-alpha-D-glucose = [(1-&gt;4)-alpha-D-glucosyl](n+1) + ADP + H(+)</text>
        <dbReference type="Rhea" id="RHEA:18189"/>
        <dbReference type="Rhea" id="RHEA-COMP:9584"/>
        <dbReference type="Rhea" id="RHEA-COMP:9587"/>
        <dbReference type="ChEBI" id="CHEBI:15378"/>
        <dbReference type="ChEBI" id="CHEBI:15444"/>
        <dbReference type="ChEBI" id="CHEBI:57498"/>
        <dbReference type="ChEBI" id="CHEBI:456216"/>
        <dbReference type="EC" id="2.4.1.21"/>
    </reaction>
</comment>
<feature type="compositionally biased region" description="Pro residues" evidence="11">
    <location>
        <begin position="16"/>
        <end position="25"/>
    </location>
</feature>
<feature type="coiled-coil region" evidence="10">
    <location>
        <begin position="128"/>
        <end position="162"/>
    </location>
</feature>
<evidence type="ECO:0000313" key="14">
    <source>
        <dbReference type="Proteomes" id="UP000008022"/>
    </source>
</evidence>
<dbReference type="SUPFAM" id="SSF53756">
    <property type="entry name" value="UDP-Glycosyltransferase/glycogen phosphorylase"/>
    <property type="match status" value="1"/>
</dbReference>
<dbReference type="UniPathway" id="UPA00152"/>
<feature type="domain" description="Starch synthase catalytic" evidence="12">
    <location>
        <begin position="243"/>
        <end position="482"/>
    </location>
</feature>
<dbReference type="Gramene" id="ORUFI02G38160.4">
    <property type="protein sequence ID" value="ORUFI02G38160.4"/>
    <property type="gene ID" value="ORUFI02G38160"/>
</dbReference>
<reference evidence="13" key="2">
    <citation type="submission" date="2015-06" db="UniProtKB">
        <authorList>
            <consortium name="EnsemblPlants"/>
        </authorList>
    </citation>
    <scope>IDENTIFICATION</scope>
</reference>
<evidence type="ECO:0000256" key="7">
    <source>
        <dbReference type="ARBA" id="ARBA00022676"/>
    </source>
</evidence>
<evidence type="ECO:0000256" key="11">
    <source>
        <dbReference type="SAM" id="MobiDB-lite"/>
    </source>
</evidence>
<dbReference type="GO" id="GO:0019252">
    <property type="term" value="P:starch biosynthetic process"/>
    <property type="evidence" value="ECO:0007669"/>
    <property type="project" value="UniProtKB-UniPathway"/>
</dbReference>
<keyword evidence="8" id="KW-0808">Transferase</keyword>
<dbReference type="Proteomes" id="UP000008022">
    <property type="component" value="Unassembled WGS sequence"/>
</dbReference>
<comment type="pathway">
    <text evidence="3">Glycan biosynthesis; starch biosynthesis.</text>
</comment>
<evidence type="ECO:0000256" key="10">
    <source>
        <dbReference type="SAM" id="Coils"/>
    </source>
</evidence>
<evidence type="ECO:0000256" key="3">
    <source>
        <dbReference type="ARBA" id="ARBA00004727"/>
    </source>
</evidence>
<keyword evidence="7" id="KW-0328">Glycosyltransferase</keyword>
<dbReference type="InterPro" id="IPR013534">
    <property type="entry name" value="Starch_synth_cat_dom"/>
</dbReference>
<organism evidence="13 14">
    <name type="scientific">Oryza rufipogon</name>
    <name type="common">Brownbeard rice</name>
    <name type="synonym">Asian wild rice</name>
    <dbReference type="NCBI Taxonomy" id="4529"/>
    <lineage>
        <taxon>Eukaryota</taxon>
        <taxon>Viridiplantae</taxon>
        <taxon>Streptophyta</taxon>
        <taxon>Embryophyta</taxon>
        <taxon>Tracheophyta</taxon>
        <taxon>Spermatophyta</taxon>
        <taxon>Magnoliopsida</taxon>
        <taxon>Liliopsida</taxon>
        <taxon>Poales</taxon>
        <taxon>Poaceae</taxon>
        <taxon>BOP clade</taxon>
        <taxon>Oryzoideae</taxon>
        <taxon>Oryzeae</taxon>
        <taxon>Oryzinae</taxon>
        <taxon>Oryza</taxon>
    </lineage>
</organism>
<keyword evidence="6" id="KW-0934">Plastid</keyword>
<dbReference type="EnsemblPlants" id="ORUFI02G38160.4">
    <property type="protein sequence ID" value="ORUFI02G38160.4"/>
    <property type="gene ID" value="ORUFI02G38160"/>
</dbReference>